<evidence type="ECO:0000256" key="2">
    <source>
        <dbReference type="ARBA" id="ARBA00022723"/>
    </source>
</evidence>
<keyword evidence="5" id="KW-0539">Nucleus</keyword>
<keyword evidence="2" id="KW-0479">Metal-binding</keyword>
<evidence type="ECO:0000313" key="7">
    <source>
        <dbReference type="EMBL" id="KAL2082805.1"/>
    </source>
</evidence>
<feature type="domain" description="HAT C-terminal dimerisation" evidence="6">
    <location>
        <begin position="410"/>
        <end position="486"/>
    </location>
</feature>
<evidence type="ECO:0000256" key="1">
    <source>
        <dbReference type="ARBA" id="ARBA00004123"/>
    </source>
</evidence>
<dbReference type="PANTHER" id="PTHR46481:SF10">
    <property type="entry name" value="ZINC FINGER BED DOMAIN-CONTAINING PROTEIN 39"/>
    <property type="match status" value="1"/>
</dbReference>
<accession>A0ABD1J6I1</accession>
<dbReference type="PANTHER" id="PTHR46481">
    <property type="entry name" value="ZINC FINGER BED DOMAIN-CONTAINING PROTEIN 4"/>
    <property type="match status" value="1"/>
</dbReference>
<dbReference type="AlphaFoldDB" id="A0ABD1J6I1"/>
<dbReference type="SUPFAM" id="SSF53098">
    <property type="entry name" value="Ribonuclease H-like"/>
    <property type="match status" value="1"/>
</dbReference>
<dbReference type="Gene3D" id="1.10.10.1070">
    <property type="entry name" value="Zinc finger, BED domain-containing"/>
    <property type="match status" value="1"/>
</dbReference>
<evidence type="ECO:0000256" key="5">
    <source>
        <dbReference type="ARBA" id="ARBA00023242"/>
    </source>
</evidence>
<keyword evidence="3" id="KW-0863">Zinc-finger</keyword>
<evidence type="ECO:0000313" key="8">
    <source>
        <dbReference type="Proteomes" id="UP001591681"/>
    </source>
</evidence>
<keyword evidence="4" id="KW-0862">Zinc</keyword>
<comment type="subcellular location">
    <subcellularLocation>
        <location evidence="1">Nucleus</location>
    </subcellularLocation>
</comment>
<evidence type="ECO:0000256" key="4">
    <source>
        <dbReference type="ARBA" id="ARBA00022833"/>
    </source>
</evidence>
<dbReference type="InterPro" id="IPR008906">
    <property type="entry name" value="HATC_C_dom"/>
</dbReference>
<evidence type="ECO:0000256" key="3">
    <source>
        <dbReference type="ARBA" id="ARBA00022771"/>
    </source>
</evidence>
<name>A0ABD1J6I1_9TELE</name>
<protein>
    <recommendedName>
        <fullName evidence="6">HAT C-terminal dimerisation domain-containing protein</fullName>
    </recommendedName>
</protein>
<dbReference type="Proteomes" id="UP001591681">
    <property type="component" value="Unassembled WGS sequence"/>
</dbReference>
<dbReference type="SUPFAM" id="SSF140996">
    <property type="entry name" value="Hermes dimerisation domain"/>
    <property type="match status" value="1"/>
</dbReference>
<keyword evidence="8" id="KW-1185">Reference proteome</keyword>
<gene>
    <name evidence="7" type="ORF">ACEWY4_022623</name>
</gene>
<evidence type="ECO:0000259" key="6">
    <source>
        <dbReference type="Pfam" id="PF05699"/>
    </source>
</evidence>
<dbReference type="Pfam" id="PF05699">
    <property type="entry name" value="Dimer_Tnp_hAT"/>
    <property type="match status" value="1"/>
</dbReference>
<comment type="caution">
    <text evidence="7">The sequence shown here is derived from an EMBL/GenBank/DDBJ whole genome shotgun (WGS) entry which is preliminary data.</text>
</comment>
<proteinExistence type="predicted"/>
<dbReference type="InterPro" id="IPR012337">
    <property type="entry name" value="RNaseH-like_sf"/>
</dbReference>
<dbReference type="GO" id="GO:0008270">
    <property type="term" value="F:zinc ion binding"/>
    <property type="evidence" value="ECO:0007669"/>
    <property type="project" value="UniProtKB-KW"/>
</dbReference>
<dbReference type="EMBL" id="JBHFQA010000019">
    <property type="protein sequence ID" value="KAL2082805.1"/>
    <property type="molecule type" value="Genomic_DNA"/>
</dbReference>
<organism evidence="7 8">
    <name type="scientific">Coilia grayii</name>
    <name type="common">Gray's grenadier anchovy</name>
    <dbReference type="NCBI Taxonomy" id="363190"/>
    <lineage>
        <taxon>Eukaryota</taxon>
        <taxon>Metazoa</taxon>
        <taxon>Chordata</taxon>
        <taxon>Craniata</taxon>
        <taxon>Vertebrata</taxon>
        <taxon>Euteleostomi</taxon>
        <taxon>Actinopterygii</taxon>
        <taxon>Neopterygii</taxon>
        <taxon>Teleostei</taxon>
        <taxon>Clupei</taxon>
        <taxon>Clupeiformes</taxon>
        <taxon>Clupeoidei</taxon>
        <taxon>Engraulidae</taxon>
        <taxon>Coilinae</taxon>
        <taxon>Coilia</taxon>
    </lineage>
</organism>
<dbReference type="GO" id="GO:0005634">
    <property type="term" value="C:nucleus"/>
    <property type="evidence" value="ECO:0007669"/>
    <property type="project" value="UniProtKB-SubCell"/>
</dbReference>
<sequence>MACFQKKLSKSTLDTLTNALAKWIAQDCRPLSVVEDKGLQSVLQIAACDPKFAMPCRKTISNKILQLYDSERQAKFDILQKATFVALTGDHWTSVSNCNYLGVTAHFLGISDGAWHLQSFALTVQKTNTRHYAENCAEQFPSVAEEWGIQEKVTTIGTDSARAMVAAARHLPFTHMPCVARILQRAITVSLTNCGFSDVLAKCRKIVGHFKHSPANTEELHQEQERLGQEKEALIQDVSTRWNSTLDMISRLLKNQEAVFAALGKQKHKLALLTPSELVKLQKLATVLEPCRFVTELLGGETYVSCSVILPVLCHLRHTMEASEDDSAYMVKFKAALNHEWLKMATVLDPRFKDLKCLAKGEREAVWNYLEVLLLQQGEEATKQEPAKKKSCLLSSLSFTDLCNRALSLYRAEATIHETDCPLQWWSQRAGNHPQLSVLASKYLISPATSVPCERLFSFAGHIITKKRAALNSENVNRLVCLSNWLKEEKK</sequence>
<reference evidence="7 8" key="1">
    <citation type="submission" date="2024-09" db="EMBL/GenBank/DDBJ databases">
        <title>A chromosome-level genome assembly of Gray's grenadier anchovy, Coilia grayii.</title>
        <authorList>
            <person name="Fu Z."/>
        </authorList>
    </citation>
    <scope>NUCLEOTIDE SEQUENCE [LARGE SCALE GENOMIC DNA]</scope>
    <source>
        <strain evidence="7">G4</strain>
        <tissue evidence="7">Muscle</tissue>
    </source>
</reference>
<dbReference type="InterPro" id="IPR052035">
    <property type="entry name" value="ZnF_BED_domain_contain"/>
</dbReference>